<dbReference type="AlphaFoldDB" id="A0A1L9TCH9"/>
<dbReference type="EMBL" id="KV878589">
    <property type="protein sequence ID" value="OJJ57127.1"/>
    <property type="molecule type" value="Genomic_DNA"/>
</dbReference>
<protein>
    <recommendedName>
        <fullName evidence="5">NAD(P)-binding domain-containing protein</fullName>
    </recommendedName>
</protein>
<dbReference type="STRING" id="1036612.A0A1L9TCH9"/>
<evidence type="ECO:0000256" key="1">
    <source>
        <dbReference type="ARBA" id="ARBA00006484"/>
    </source>
</evidence>
<name>A0A1L9TCH9_9EURO</name>
<accession>A0A1L9TCH9</accession>
<dbReference type="PANTHER" id="PTHR43669">
    <property type="entry name" value="5-KETO-D-GLUCONATE 5-REDUCTASE"/>
    <property type="match status" value="1"/>
</dbReference>
<evidence type="ECO:0000313" key="3">
    <source>
        <dbReference type="EMBL" id="OJJ57127.1"/>
    </source>
</evidence>
<evidence type="ECO:0008006" key="5">
    <source>
        <dbReference type="Google" id="ProtNLM"/>
    </source>
</evidence>
<dbReference type="Gene3D" id="3.40.50.720">
    <property type="entry name" value="NAD(P)-binding Rossmann-like Domain"/>
    <property type="match status" value="1"/>
</dbReference>
<gene>
    <name evidence="3" type="ORF">ASPSYDRAFT_91418</name>
</gene>
<dbReference type="InterPro" id="IPR036291">
    <property type="entry name" value="NAD(P)-bd_dom_sf"/>
</dbReference>
<dbReference type="PANTHER" id="PTHR43669:SF4">
    <property type="entry name" value="SHORT-CHAIN DEHYDROGENASE"/>
    <property type="match status" value="1"/>
</dbReference>
<reference evidence="4" key="1">
    <citation type="journal article" date="2017" name="Genome Biol.">
        <title>Comparative genomics reveals high biological diversity and specific adaptations in the industrially and medically important fungal genus Aspergillus.</title>
        <authorList>
            <person name="de Vries R.P."/>
            <person name="Riley R."/>
            <person name="Wiebenga A."/>
            <person name="Aguilar-Osorio G."/>
            <person name="Amillis S."/>
            <person name="Uchima C.A."/>
            <person name="Anderluh G."/>
            <person name="Asadollahi M."/>
            <person name="Askin M."/>
            <person name="Barry K."/>
            <person name="Battaglia E."/>
            <person name="Bayram O."/>
            <person name="Benocci T."/>
            <person name="Braus-Stromeyer S.A."/>
            <person name="Caldana C."/>
            <person name="Canovas D."/>
            <person name="Cerqueira G.C."/>
            <person name="Chen F."/>
            <person name="Chen W."/>
            <person name="Choi C."/>
            <person name="Clum A."/>
            <person name="Dos Santos R.A."/>
            <person name="Damasio A.R."/>
            <person name="Diallinas G."/>
            <person name="Emri T."/>
            <person name="Fekete E."/>
            <person name="Flipphi M."/>
            <person name="Freyberg S."/>
            <person name="Gallo A."/>
            <person name="Gournas C."/>
            <person name="Habgood R."/>
            <person name="Hainaut M."/>
            <person name="Harispe M.L."/>
            <person name="Henrissat B."/>
            <person name="Hilden K.S."/>
            <person name="Hope R."/>
            <person name="Hossain A."/>
            <person name="Karabika E."/>
            <person name="Karaffa L."/>
            <person name="Karanyi Z."/>
            <person name="Krasevec N."/>
            <person name="Kuo A."/>
            <person name="Kusch H."/>
            <person name="LaButti K."/>
            <person name="Lagendijk E.L."/>
            <person name="Lapidus A."/>
            <person name="Levasseur A."/>
            <person name="Lindquist E."/>
            <person name="Lipzen A."/>
            <person name="Logrieco A.F."/>
            <person name="MacCabe A."/>
            <person name="Maekelae M.R."/>
            <person name="Malavazi I."/>
            <person name="Melin P."/>
            <person name="Meyer V."/>
            <person name="Mielnichuk N."/>
            <person name="Miskei M."/>
            <person name="Molnar A.P."/>
            <person name="Mule G."/>
            <person name="Ngan C.Y."/>
            <person name="Orejas M."/>
            <person name="Orosz E."/>
            <person name="Ouedraogo J.P."/>
            <person name="Overkamp K.M."/>
            <person name="Park H.-S."/>
            <person name="Perrone G."/>
            <person name="Piumi F."/>
            <person name="Punt P.J."/>
            <person name="Ram A.F."/>
            <person name="Ramon A."/>
            <person name="Rauscher S."/>
            <person name="Record E."/>
            <person name="Riano-Pachon D.M."/>
            <person name="Robert V."/>
            <person name="Roehrig J."/>
            <person name="Ruller R."/>
            <person name="Salamov A."/>
            <person name="Salih N.S."/>
            <person name="Samson R.A."/>
            <person name="Sandor E."/>
            <person name="Sanguinetti M."/>
            <person name="Schuetze T."/>
            <person name="Sepcic K."/>
            <person name="Shelest E."/>
            <person name="Sherlock G."/>
            <person name="Sophianopoulou V."/>
            <person name="Squina F.M."/>
            <person name="Sun H."/>
            <person name="Susca A."/>
            <person name="Todd R.B."/>
            <person name="Tsang A."/>
            <person name="Unkles S.E."/>
            <person name="van de Wiele N."/>
            <person name="van Rossen-Uffink D."/>
            <person name="Oliveira J.V."/>
            <person name="Vesth T.C."/>
            <person name="Visser J."/>
            <person name="Yu J.-H."/>
            <person name="Zhou M."/>
            <person name="Andersen M.R."/>
            <person name="Archer D.B."/>
            <person name="Baker S.E."/>
            <person name="Benoit I."/>
            <person name="Brakhage A.A."/>
            <person name="Braus G.H."/>
            <person name="Fischer R."/>
            <person name="Frisvad J.C."/>
            <person name="Goldman G.H."/>
            <person name="Houbraken J."/>
            <person name="Oakley B."/>
            <person name="Pocsi I."/>
            <person name="Scazzocchio C."/>
            <person name="Seiboth B."/>
            <person name="vanKuyk P.A."/>
            <person name="Wortman J."/>
            <person name="Dyer P.S."/>
            <person name="Grigoriev I.V."/>
        </authorList>
    </citation>
    <scope>NUCLEOTIDE SEQUENCE [LARGE SCALE GENOMIC DNA]</scope>
    <source>
        <strain evidence="4">CBS 593.65</strain>
    </source>
</reference>
<dbReference type="VEuPathDB" id="FungiDB:ASPSYDRAFT_91418"/>
<dbReference type="OrthoDB" id="5336600at2759"/>
<organism evidence="3 4">
    <name type="scientific">Aspergillus sydowii CBS 593.65</name>
    <dbReference type="NCBI Taxonomy" id="1036612"/>
    <lineage>
        <taxon>Eukaryota</taxon>
        <taxon>Fungi</taxon>
        <taxon>Dikarya</taxon>
        <taxon>Ascomycota</taxon>
        <taxon>Pezizomycotina</taxon>
        <taxon>Eurotiomycetes</taxon>
        <taxon>Eurotiomycetidae</taxon>
        <taxon>Eurotiales</taxon>
        <taxon>Aspergillaceae</taxon>
        <taxon>Aspergillus</taxon>
        <taxon>Aspergillus subgen. Nidulantes</taxon>
    </lineage>
</organism>
<comment type="similarity">
    <text evidence="1">Belongs to the short-chain dehydrogenases/reductases (SDR) family.</text>
</comment>
<dbReference type="RefSeq" id="XP_040700933.1">
    <property type="nucleotide sequence ID" value="XM_040852484.1"/>
</dbReference>
<dbReference type="GO" id="GO:0016491">
    <property type="term" value="F:oxidoreductase activity"/>
    <property type="evidence" value="ECO:0007669"/>
    <property type="project" value="UniProtKB-KW"/>
</dbReference>
<evidence type="ECO:0000256" key="2">
    <source>
        <dbReference type="ARBA" id="ARBA00023002"/>
    </source>
</evidence>
<dbReference type="SUPFAM" id="SSF51735">
    <property type="entry name" value="NAD(P)-binding Rossmann-fold domains"/>
    <property type="match status" value="1"/>
</dbReference>
<keyword evidence="2" id="KW-0560">Oxidoreductase</keyword>
<dbReference type="Proteomes" id="UP000184356">
    <property type="component" value="Unassembled WGS sequence"/>
</dbReference>
<proteinExistence type="inferred from homology"/>
<sequence>MSQPVALVLGAGPRVGASVAALFATKGYQVAIASRSGTGNKTPEGYLSVKADFASPSSIPGVFGAVKAAFQAAPSVVVYNAASLTPPPDANSVLSIPVDSVTTDLNINTVTPYVAAQEAVKNWETLPADTKKSFIYTGNLLNVQIPPVPLFLNLGVGKSASAYWIGAADSLYAERGYRFFYADERSEDGSSRGQGIDGPAHAEFFAQLADHVSNLPWHATFVKGKGYVKFE</sequence>
<dbReference type="GeneID" id="63768557"/>
<keyword evidence="4" id="KW-1185">Reference proteome</keyword>
<evidence type="ECO:0000313" key="4">
    <source>
        <dbReference type="Proteomes" id="UP000184356"/>
    </source>
</evidence>